<dbReference type="PANTHER" id="PTHR11552">
    <property type="entry name" value="GLUCOSE-METHANOL-CHOLINE GMC OXIDOREDUCTASE"/>
    <property type="match status" value="1"/>
</dbReference>
<sequence>MSDSLPAKAVESVVNVLNSVLQKLAELPVAETYLSLSPKSRAAISLSSTAVAIFITYYLRKSRTKRKYISDLEDVGKPAGQSPPEYDVIIVGGGTSGCALAARLTEDPKIRVLLLESGGSGRAIAESRLPSAHSKLYKAAKHVHQFWTEMQTGANSVKKLWPRARMLGGCSSINAQMAQYGAPGDFDEWASIIGDDSWSFKNLSYYFRKFESYKPHPDYPKVDPSAHGTSGPVQIGFNSKVSVWCNNFVKACVNAGIPETNDFNGPQGTLGAARVRLTYINDKYERVSSEGAYLTSDVLARPNLKVAINSTVTRIIWQEVGGQHRAAGVEFARTMDGPRYLALAKRDVVISAGAVQSPHVLMLSGVGPAEHLKAHGLPVVHDLPGVGSHLVDHPIVDMHFLQKGFTESYAYMRPKSVGDVLKLMQAVFQYTVLKTGGPLSMNFAEAAAFVRTDDPKLFPPSEYPEKLVDSTSAKDSPDLEYFETPLAYKDHASVLFDGIETVGLHVYLLRPTSHGKIELNSSNPFDIPKIDPNYLSTREDRMKLVRGLRLGFKIARSEPYNSLLKHDSTDPQFDHQLYLKTDEELEEVVRERVETVYHPTSTCRMAPLEQGGVVDSRLRVYGVKALRVCDASVFPEIVSGHTAGACYAVAEKLADMMKADYQ</sequence>
<comment type="caution">
    <text evidence="18">The sequence shown here is derived from an EMBL/GenBank/DDBJ whole genome shotgun (WGS) entry which is preliminary data.</text>
</comment>
<evidence type="ECO:0000256" key="4">
    <source>
        <dbReference type="ARBA" id="ARBA00011245"/>
    </source>
</evidence>
<keyword evidence="6" id="KW-0964">Secreted</keyword>
<comment type="catalytic activity">
    <reaction evidence="11">
        <text>pyranose + acceptor = pyranos-2,3-diulose + reduced acceptor.</text>
        <dbReference type="EC" id="1.1.99.29"/>
    </reaction>
</comment>
<dbReference type="PIRSF" id="PIRSF000137">
    <property type="entry name" value="Alcohol_oxidase"/>
    <property type="match status" value="1"/>
</dbReference>
<evidence type="ECO:0000256" key="11">
    <source>
        <dbReference type="ARBA" id="ARBA00034010"/>
    </source>
</evidence>
<evidence type="ECO:0000256" key="1">
    <source>
        <dbReference type="ARBA" id="ARBA00001974"/>
    </source>
</evidence>
<comment type="subcellular location">
    <subcellularLocation>
        <location evidence="2">Secreted</location>
    </subcellularLocation>
</comment>
<comment type="catalytic activity">
    <reaction evidence="14">
        <text>a pyranoside + acceptor = a pyranosid-3,4-diulose + reduced acceptor.</text>
        <dbReference type="EC" id="1.1.99.29"/>
    </reaction>
</comment>
<comment type="catalytic activity">
    <reaction evidence="13">
        <text>a pyranoside + acceptor = a pyranosid-3-ulose + reduced acceptor.</text>
        <dbReference type="EC" id="1.1.99.29"/>
    </reaction>
</comment>
<dbReference type="Pfam" id="PF05199">
    <property type="entry name" value="GMC_oxred_C"/>
    <property type="match status" value="1"/>
</dbReference>
<evidence type="ECO:0000256" key="9">
    <source>
        <dbReference type="ARBA" id="ARBA00024699"/>
    </source>
</evidence>
<feature type="active site" description="Proton donor" evidence="15">
    <location>
        <position position="598"/>
    </location>
</feature>
<dbReference type="Gene3D" id="3.50.50.60">
    <property type="entry name" value="FAD/NAD(P)-binding domain"/>
    <property type="match status" value="1"/>
</dbReference>
<dbReference type="Pfam" id="PF00732">
    <property type="entry name" value="GMC_oxred_N"/>
    <property type="match status" value="1"/>
</dbReference>
<dbReference type="GO" id="GO:0033718">
    <property type="term" value="F:pyranose dehydrogenase (acceptor) activity"/>
    <property type="evidence" value="ECO:0007669"/>
    <property type="project" value="UniProtKB-EC"/>
</dbReference>
<evidence type="ECO:0000256" key="8">
    <source>
        <dbReference type="ARBA" id="ARBA00022827"/>
    </source>
</evidence>
<dbReference type="EC" id="1.1.99.29" evidence="5"/>
<evidence type="ECO:0000313" key="19">
    <source>
        <dbReference type="Proteomes" id="UP000284706"/>
    </source>
</evidence>
<dbReference type="InterPro" id="IPR036188">
    <property type="entry name" value="FAD/NAD-bd_sf"/>
</dbReference>
<evidence type="ECO:0000256" key="3">
    <source>
        <dbReference type="ARBA" id="ARBA00010790"/>
    </source>
</evidence>
<dbReference type="SUPFAM" id="SSF54373">
    <property type="entry name" value="FAD-linked reductases, C-terminal domain"/>
    <property type="match status" value="1"/>
</dbReference>
<evidence type="ECO:0000256" key="15">
    <source>
        <dbReference type="PIRSR" id="PIRSR000137-1"/>
    </source>
</evidence>
<keyword evidence="7" id="KW-0285">Flavoprotein</keyword>
<reference evidence="18 19" key="1">
    <citation type="journal article" date="2018" name="Evol. Lett.">
        <title>Horizontal gene cluster transfer increased hallucinogenic mushroom diversity.</title>
        <authorList>
            <person name="Reynolds H.T."/>
            <person name="Vijayakumar V."/>
            <person name="Gluck-Thaler E."/>
            <person name="Korotkin H.B."/>
            <person name="Matheny P.B."/>
            <person name="Slot J.C."/>
        </authorList>
    </citation>
    <scope>NUCLEOTIDE SEQUENCE [LARGE SCALE GENOMIC DNA]</scope>
    <source>
        <strain evidence="18 19">SRW20</strain>
    </source>
</reference>
<feature type="active site" description="Proton acceptor" evidence="15">
    <location>
        <position position="641"/>
    </location>
</feature>
<evidence type="ECO:0000256" key="5">
    <source>
        <dbReference type="ARBA" id="ARBA00013177"/>
    </source>
</evidence>
<keyword evidence="8 16" id="KW-0274">FAD</keyword>
<dbReference type="InParanoid" id="A0A409XYE4"/>
<evidence type="ECO:0000313" key="18">
    <source>
        <dbReference type="EMBL" id="PPQ95741.1"/>
    </source>
</evidence>
<dbReference type="PANTHER" id="PTHR11552:SF147">
    <property type="entry name" value="CHOLINE DEHYDROGENASE, MITOCHONDRIAL"/>
    <property type="match status" value="1"/>
</dbReference>
<protein>
    <recommendedName>
        <fullName evidence="5">pyranose dehydrogenase (acceptor)</fullName>
        <ecNumber evidence="5">1.1.99.29</ecNumber>
    </recommendedName>
</protein>
<organism evidence="18 19">
    <name type="scientific">Gymnopilus dilepis</name>
    <dbReference type="NCBI Taxonomy" id="231916"/>
    <lineage>
        <taxon>Eukaryota</taxon>
        <taxon>Fungi</taxon>
        <taxon>Dikarya</taxon>
        <taxon>Basidiomycota</taxon>
        <taxon>Agaricomycotina</taxon>
        <taxon>Agaricomycetes</taxon>
        <taxon>Agaricomycetidae</taxon>
        <taxon>Agaricales</taxon>
        <taxon>Agaricineae</taxon>
        <taxon>Hymenogastraceae</taxon>
        <taxon>Gymnopilus</taxon>
    </lineage>
</organism>
<dbReference type="Proteomes" id="UP000284706">
    <property type="component" value="Unassembled WGS sequence"/>
</dbReference>
<comment type="catalytic activity">
    <reaction evidence="12">
        <text>pyranose + acceptor = pyranos-3-ulose + reduced acceptor.</text>
        <dbReference type="EC" id="1.1.99.29"/>
    </reaction>
</comment>
<evidence type="ECO:0000256" key="16">
    <source>
        <dbReference type="PIRSR" id="PIRSR000137-2"/>
    </source>
</evidence>
<evidence type="ECO:0000256" key="10">
    <source>
        <dbReference type="ARBA" id="ARBA00033986"/>
    </source>
</evidence>
<keyword evidence="19" id="KW-1185">Reference proteome</keyword>
<evidence type="ECO:0000256" key="14">
    <source>
        <dbReference type="ARBA" id="ARBA00034059"/>
    </source>
</evidence>
<evidence type="ECO:0000256" key="12">
    <source>
        <dbReference type="ARBA" id="ARBA00034029"/>
    </source>
</evidence>
<comment type="subunit">
    <text evidence="4">Monomer.</text>
</comment>
<evidence type="ECO:0000256" key="6">
    <source>
        <dbReference type="ARBA" id="ARBA00022525"/>
    </source>
</evidence>
<dbReference type="Gene3D" id="3.30.560.10">
    <property type="entry name" value="Glucose Oxidase, domain 3"/>
    <property type="match status" value="1"/>
</dbReference>
<dbReference type="InterPro" id="IPR000172">
    <property type="entry name" value="GMC_OxRdtase_N"/>
</dbReference>
<comment type="cofactor">
    <cofactor evidence="1 16">
        <name>FAD</name>
        <dbReference type="ChEBI" id="CHEBI:57692"/>
    </cofactor>
</comment>
<comment type="similarity">
    <text evidence="3">Belongs to the GMC oxidoreductase family.</text>
</comment>
<evidence type="ECO:0000256" key="13">
    <source>
        <dbReference type="ARBA" id="ARBA00034050"/>
    </source>
</evidence>
<dbReference type="STRING" id="231916.A0A409XYE4"/>
<dbReference type="OrthoDB" id="269227at2759"/>
<feature type="domain" description="Glucose-methanol-choline oxidoreductase N-terminal" evidence="17">
    <location>
        <begin position="353"/>
        <end position="367"/>
    </location>
</feature>
<feature type="binding site" evidence="16">
    <location>
        <begin position="95"/>
        <end position="96"/>
    </location>
    <ligand>
        <name>FAD</name>
        <dbReference type="ChEBI" id="CHEBI:57692"/>
    </ligand>
</feature>
<dbReference type="GO" id="GO:0005576">
    <property type="term" value="C:extracellular region"/>
    <property type="evidence" value="ECO:0007669"/>
    <property type="project" value="UniProtKB-SubCell"/>
</dbReference>
<dbReference type="EMBL" id="NHYE01001416">
    <property type="protein sequence ID" value="PPQ95741.1"/>
    <property type="molecule type" value="Genomic_DNA"/>
</dbReference>
<comment type="catalytic activity">
    <reaction evidence="10">
        <text>pyranose + acceptor = pyranos-2-ulose + reduced acceptor.</text>
        <dbReference type="EC" id="1.1.99.29"/>
    </reaction>
</comment>
<dbReference type="PROSITE" id="PS00624">
    <property type="entry name" value="GMC_OXRED_2"/>
    <property type="match status" value="1"/>
</dbReference>
<evidence type="ECO:0000259" key="17">
    <source>
        <dbReference type="PROSITE" id="PS00624"/>
    </source>
</evidence>
<evidence type="ECO:0000256" key="7">
    <source>
        <dbReference type="ARBA" id="ARBA00022630"/>
    </source>
</evidence>
<dbReference type="GO" id="GO:0050660">
    <property type="term" value="F:flavin adenine dinucleotide binding"/>
    <property type="evidence" value="ECO:0007669"/>
    <property type="project" value="InterPro"/>
</dbReference>
<evidence type="ECO:0000256" key="2">
    <source>
        <dbReference type="ARBA" id="ARBA00004613"/>
    </source>
</evidence>
<name>A0A409XYE4_9AGAR</name>
<feature type="binding site" evidence="16">
    <location>
        <position position="312"/>
    </location>
    <ligand>
        <name>FAD</name>
        <dbReference type="ChEBI" id="CHEBI:57692"/>
    </ligand>
</feature>
<dbReference type="SUPFAM" id="SSF51905">
    <property type="entry name" value="FAD/NAD(P)-binding domain"/>
    <property type="match status" value="1"/>
</dbReference>
<dbReference type="InterPro" id="IPR007867">
    <property type="entry name" value="GMC_OxRtase_C"/>
</dbReference>
<dbReference type="AlphaFoldDB" id="A0A409XYE4"/>
<proteinExistence type="inferred from homology"/>
<gene>
    <name evidence="18" type="ORF">CVT26_015867</name>
</gene>
<accession>A0A409XYE4</accession>
<comment type="function">
    <text evidence="9">Catalyzes the single-oxidation or sequential double oxidation reaction of carbohydrates primarily at carbon-2 and/or carbon-3 with the concomitant reduction of the flavin. The enzyme exhibits a broad sugar substrate specificity, oxidizing different aldopyranoses to the corresponding C-1, C-2, C-3 or C-1,2, C-2,3 and C-3,4 (di)dehydro sugars with substrate-specific regioselectivity. Accepts only a narrow range of electron acceptors such as substituted benzoquinones and complexed metal ions and reacts extremely slowly with O(2) as acceptor. May play a role in the natural recycling of plant matter by oxidizing all major monosaccharides in lignocellulose and by reducing quinone compounds or reactive radical species generated during lignin depolymerization.</text>
</comment>
<dbReference type="InterPro" id="IPR012132">
    <property type="entry name" value="GMC_OxRdtase"/>
</dbReference>